<sequence>MLETLSGVLVQVGNALSSGDGLRLLIYGNTAVLLAINSIAGRITARKKAEALRNRALAAGGPLAKQRTAIERWMELQRRRAELTKGRVETRAQRARAAEYMARQMQNTERGAGGLLPAARNIAEIFRKANEKRDEEAKKTPEIILPQVTRRTRPHAGRDEAAKTSVRR</sequence>
<name>A0A853BIE3_9ACTN</name>
<dbReference type="RefSeq" id="WP_179766153.1">
    <property type="nucleotide sequence ID" value="NZ_JACCFO010000001.1"/>
</dbReference>
<feature type="region of interest" description="Disordered" evidence="1">
    <location>
        <begin position="131"/>
        <end position="168"/>
    </location>
</feature>
<evidence type="ECO:0000313" key="2">
    <source>
        <dbReference type="EMBL" id="NYI94505.1"/>
    </source>
</evidence>
<gene>
    <name evidence="2" type="ORF">HNR12_000782</name>
</gene>
<evidence type="ECO:0000256" key="1">
    <source>
        <dbReference type="SAM" id="MobiDB-lite"/>
    </source>
</evidence>
<evidence type="ECO:0000313" key="3">
    <source>
        <dbReference type="Proteomes" id="UP000575985"/>
    </source>
</evidence>
<protein>
    <submittedName>
        <fullName evidence="2">Seryl-tRNA synthetase</fullName>
    </submittedName>
</protein>
<proteinExistence type="predicted"/>
<dbReference type="EMBL" id="JACCFO010000001">
    <property type="protein sequence ID" value="NYI94505.1"/>
    <property type="molecule type" value="Genomic_DNA"/>
</dbReference>
<keyword evidence="2" id="KW-0436">Ligase</keyword>
<dbReference type="AlphaFoldDB" id="A0A853BIE3"/>
<organism evidence="2 3">
    <name type="scientific">Streptomonospora nanhaiensis</name>
    <dbReference type="NCBI Taxonomy" id="1323731"/>
    <lineage>
        <taxon>Bacteria</taxon>
        <taxon>Bacillati</taxon>
        <taxon>Actinomycetota</taxon>
        <taxon>Actinomycetes</taxon>
        <taxon>Streptosporangiales</taxon>
        <taxon>Nocardiopsidaceae</taxon>
        <taxon>Streptomonospora</taxon>
    </lineage>
</organism>
<dbReference type="Proteomes" id="UP000575985">
    <property type="component" value="Unassembled WGS sequence"/>
</dbReference>
<reference evidence="2 3" key="1">
    <citation type="submission" date="2020-07" db="EMBL/GenBank/DDBJ databases">
        <title>Sequencing the genomes of 1000 actinobacteria strains.</title>
        <authorList>
            <person name="Klenk H.-P."/>
        </authorList>
    </citation>
    <scope>NUCLEOTIDE SEQUENCE [LARGE SCALE GENOMIC DNA]</scope>
    <source>
        <strain evidence="2 3">DSM 45927</strain>
    </source>
</reference>
<keyword evidence="2" id="KW-0030">Aminoacyl-tRNA synthetase</keyword>
<comment type="caution">
    <text evidence="2">The sequence shown here is derived from an EMBL/GenBank/DDBJ whole genome shotgun (WGS) entry which is preliminary data.</text>
</comment>
<dbReference type="GO" id="GO:0004812">
    <property type="term" value="F:aminoacyl-tRNA ligase activity"/>
    <property type="evidence" value="ECO:0007669"/>
    <property type="project" value="UniProtKB-KW"/>
</dbReference>
<accession>A0A853BIE3</accession>
<feature type="compositionally biased region" description="Basic and acidic residues" evidence="1">
    <location>
        <begin position="131"/>
        <end position="141"/>
    </location>
</feature>
<keyword evidence="3" id="KW-1185">Reference proteome</keyword>